<sequence length="201" mass="22586">MDAYFNPFAGWSQAGQGGSALRDINNGIAPSTFGALPYGQPPPAANLITFEISSFSPDILNCTVTGPNRQRYLRVVTDPENPTYTLFQKSQGRNCALVEWQRQPLVEIRDVMSKYPVRDWLRLNSDRRARTMQFQSVRYTWAPQDNYINMYTTGSNPEFLARISRGHGTIMLDLTNQAIQLGLLDACIIATVIMQCGRSID</sequence>
<evidence type="ECO:0000313" key="2">
    <source>
        <dbReference type="EMBL" id="KAE9404649.1"/>
    </source>
</evidence>
<dbReference type="Proteomes" id="UP000799118">
    <property type="component" value="Unassembled WGS sequence"/>
</dbReference>
<organism evidence="2 3">
    <name type="scientific">Gymnopus androsaceus JB14</name>
    <dbReference type="NCBI Taxonomy" id="1447944"/>
    <lineage>
        <taxon>Eukaryota</taxon>
        <taxon>Fungi</taxon>
        <taxon>Dikarya</taxon>
        <taxon>Basidiomycota</taxon>
        <taxon>Agaricomycotina</taxon>
        <taxon>Agaricomycetes</taxon>
        <taxon>Agaricomycetidae</taxon>
        <taxon>Agaricales</taxon>
        <taxon>Marasmiineae</taxon>
        <taxon>Omphalotaceae</taxon>
        <taxon>Gymnopus</taxon>
    </lineage>
</organism>
<dbReference type="InterPro" id="IPR046528">
    <property type="entry name" value="DUF6593"/>
</dbReference>
<reference evidence="2" key="1">
    <citation type="journal article" date="2019" name="Environ. Microbiol.">
        <title>Fungal ecological strategies reflected in gene transcription - a case study of two litter decomposers.</title>
        <authorList>
            <person name="Barbi F."/>
            <person name="Kohler A."/>
            <person name="Barry K."/>
            <person name="Baskaran P."/>
            <person name="Daum C."/>
            <person name="Fauchery L."/>
            <person name="Ihrmark K."/>
            <person name="Kuo A."/>
            <person name="LaButti K."/>
            <person name="Lipzen A."/>
            <person name="Morin E."/>
            <person name="Grigoriev I.V."/>
            <person name="Henrissat B."/>
            <person name="Lindahl B."/>
            <person name="Martin F."/>
        </authorList>
    </citation>
    <scope>NUCLEOTIDE SEQUENCE</scope>
    <source>
        <strain evidence="2">JB14</strain>
    </source>
</reference>
<feature type="domain" description="DUF6593" evidence="1">
    <location>
        <begin position="58"/>
        <end position="195"/>
    </location>
</feature>
<dbReference type="OrthoDB" id="3191568at2759"/>
<dbReference type="EMBL" id="ML769415">
    <property type="protein sequence ID" value="KAE9404649.1"/>
    <property type="molecule type" value="Genomic_DNA"/>
</dbReference>
<dbReference type="AlphaFoldDB" id="A0A6A4I1N0"/>
<evidence type="ECO:0000259" key="1">
    <source>
        <dbReference type="Pfam" id="PF20236"/>
    </source>
</evidence>
<gene>
    <name evidence="2" type="ORF">BT96DRAFT_1071446</name>
</gene>
<protein>
    <recommendedName>
        <fullName evidence="1">DUF6593 domain-containing protein</fullName>
    </recommendedName>
</protein>
<proteinExistence type="predicted"/>
<evidence type="ECO:0000313" key="3">
    <source>
        <dbReference type="Proteomes" id="UP000799118"/>
    </source>
</evidence>
<keyword evidence="3" id="KW-1185">Reference proteome</keyword>
<name>A0A6A4I1N0_9AGAR</name>
<dbReference type="Pfam" id="PF20236">
    <property type="entry name" value="DUF6593"/>
    <property type="match status" value="1"/>
</dbReference>
<accession>A0A6A4I1N0</accession>